<dbReference type="Proteomes" id="UP000054359">
    <property type="component" value="Unassembled WGS sequence"/>
</dbReference>
<protein>
    <submittedName>
        <fullName evidence="1">Uncharacterized protein</fullName>
    </submittedName>
</protein>
<name>A0A087UX12_STEMI</name>
<evidence type="ECO:0000313" key="1">
    <source>
        <dbReference type="EMBL" id="KFM81901.1"/>
    </source>
</evidence>
<organism evidence="1 2">
    <name type="scientific">Stegodyphus mimosarum</name>
    <name type="common">African social velvet spider</name>
    <dbReference type="NCBI Taxonomy" id="407821"/>
    <lineage>
        <taxon>Eukaryota</taxon>
        <taxon>Metazoa</taxon>
        <taxon>Ecdysozoa</taxon>
        <taxon>Arthropoda</taxon>
        <taxon>Chelicerata</taxon>
        <taxon>Arachnida</taxon>
        <taxon>Araneae</taxon>
        <taxon>Araneomorphae</taxon>
        <taxon>Entelegynae</taxon>
        <taxon>Eresoidea</taxon>
        <taxon>Eresidae</taxon>
        <taxon>Stegodyphus</taxon>
    </lineage>
</organism>
<dbReference type="EMBL" id="KK122088">
    <property type="protein sequence ID" value="KFM81901.1"/>
    <property type="molecule type" value="Genomic_DNA"/>
</dbReference>
<gene>
    <name evidence="1" type="ORF">X975_25111</name>
</gene>
<accession>A0A087UX12</accession>
<keyword evidence="2" id="KW-1185">Reference proteome</keyword>
<evidence type="ECO:0000313" key="2">
    <source>
        <dbReference type="Proteomes" id="UP000054359"/>
    </source>
</evidence>
<feature type="non-terminal residue" evidence="1">
    <location>
        <position position="34"/>
    </location>
</feature>
<proteinExistence type="predicted"/>
<dbReference type="AlphaFoldDB" id="A0A087UX12"/>
<sequence length="34" mass="4164">MDLPWNSLIKHRKNLFPLQRKEKRKGIVHHLDSQ</sequence>
<reference evidence="1 2" key="1">
    <citation type="submission" date="2013-11" db="EMBL/GenBank/DDBJ databases">
        <title>Genome sequencing of Stegodyphus mimosarum.</title>
        <authorList>
            <person name="Bechsgaard J."/>
        </authorList>
    </citation>
    <scope>NUCLEOTIDE SEQUENCE [LARGE SCALE GENOMIC DNA]</scope>
</reference>